<dbReference type="Proteomes" id="UP000265703">
    <property type="component" value="Unassembled WGS sequence"/>
</dbReference>
<dbReference type="OrthoDB" id="2326215at2759"/>
<protein>
    <submittedName>
        <fullName evidence="1">Uncharacterized protein</fullName>
    </submittedName>
</protein>
<keyword evidence="2" id="KW-1185">Reference proteome</keyword>
<dbReference type="AlphaFoldDB" id="A0A397S497"/>
<comment type="caution">
    <text evidence="1">The sequence shown here is derived from an EMBL/GenBank/DDBJ whole genome shotgun (WGS) entry which is preliminary data.</text>
</comment>
<organism evidence="1 2">
    <name type="scientific">Glomus cerebriforme</name>
    <dbReference type="NCBI Taxonomy" id="658196"/>
    <lineage>
        <taxon>Eukaryota</taxon>
        <taxon>Fungi</taxon>
        <taxon>Fungi incertae sedis</taxon>
        <taxon>Mucoromycota</taxon>
        <taxon>Glomeromycotina</taxon>
        <taxon>Glomeromycetes</taxon>
        <taxon>Glomerales</taxon>
        <taxon>Glomeraceae</taxon>
        <taxon>Glomus</taxon>
    </lineage>
</organism>
<accession>A0A397S497</accession>
<dbReference type="EMBL" id="QKYT01001251">
    <property type="protein sequence ID" value="RIA79539.1"/>
    <property type="molecule type" value="Genomic_DNA"/>
</dbReference>
<name>A0A397S497_9GLOM</name>
<gene>
    <name evidence="1" type="ORF">C1645_840468</name>
</gene>
<sequence length="146" mass="16839">MKMIVVKKKNQQLSFMRDDKNPASIPPSGAPSWYLTREALEKYNHSTENISTYDYDIDDMNHDISSQDDTENKESFDNVIENHSSGYKESKESDTDDEIVNINEVTLKISDLFNDWKSVQVNIDSYAKQNGFVVNKECKDVDPFDI</sequence>
<proteinExistence type="predicted"/>
<evidence type="ECO:0000313" key="1">
    <source>
        <dbReference type="EMBL" id="RIA79539.1"/>
    </source>
</evidence>
<reference evidence="1 2" key="1">
    <citation type="submission" date="2018-06" db="EMBL/GenBank/DDBJ databases">
        <title>Comparative genomics reveals the genomic features of Rhizophagus irregularis, R. cerebriforme, R. diaphanum and Gigaspora rosea, and their symbiotic lifestyle signature.</title>
        <authorList>
            <person name="Morin E."/>
            <person name="San Clemente H."/>
            <person name="Chen E.C.H."/>
            <person name="De La Providencia I."/>
            <person name="Hainaut M."/>
            <person name="Kuo A."/>
            <person name="Kohler A."/>
            <person name="Murat C."/>
            <person name="Tang N."/>
            <person name="Roy S."/>
            <person name="Loubradou J."/>
            <person name="Henrissat B."/>
            <person name="Grigoriev I.V."/>
            <person name="Corradi N."/>
            <person name="Roux C."/>
            <person name="Martin F.M."/>
        </authorList>
    </citation>
    <scope>NUCLEOTIDE SEQUENCE [LARGE SCALE GENOMIC DNA]</scope>
    <source>
        <strain evidence="1 2">DAOM 227022</strain>
    </source>
</reference>
<evidence type="ECO:0000313" key="2">
    <source>
        <dbReference type="Proteomes" id="UP000265703"/>
    </source>
</evidence>